<reference evidence="5" key="1">
    <citation type="journal article" date="2015" name="Proc. Natl. Acad. Sci. U.S.A.">
        <title>Genome sequencing of adzuki bean (Vigna angularis) provides insight into high starch and low fat accumulation and domestication.</title>
        <authorList>
            <person name="Yang K."/>
            <person name="Tian Z."/>
            <person name="Chen C."/>
            <person name="Luo L."/>
            <person name="Zhao B."/>
            <person name="Wang Z."/>
            <person name="Yu L."/>
            <person name="Li Y."/>
            <person name="Sun Y."/>
            <person name="Li W."/>
            <person name="Chen Y."/>
            <person name="Li Y."/>
            <person name="Zhang Y."/>
            <person name="Ai D."/>
            <person name="Zhao J."/>
            <person name="Shang C."/>
            <person name="Ma Y."/>
            <person name="Wu B."/>
            <person name="Wang M."/>
            <person name="Gao L."/>
            <person name="Sun D."/>
            <person name="Zhang P."/>
            <person name="Guo F."/>
            <person name="Wang W."/>
            <person name="Li Y."/>
            <person name="Wang J."/>
            <person name="Varshney R.K."/>
            <person name="Wang J."/>
            <person name="Ling H.Q."/>
            <person name="Wan P."/>
        </authorList>
    </citation>
    <scope>NUCLEOTIDE SEQUENCE</scope>
    <source>
        <strain evidence="5">cv. Jingnong 6</strain>
    </source>
</reference>
<evidence type="ECO:0000256" key="2">
    <source>
        <dbReference type="ARBA" id="ARBA00022729"/>
    </source>
</evidence>
<evidence type="ECO:0000313" key="4">
    <source>
        <dbReference type="EMBL" id="KOM48717.1"/>
    </source>
</evidence>
<protein>
    <recommendedName>
        <fullName evidence="3">Wall-associated receptor kinase galacturonan-binding domain-containing protein</fullName>
    </recommendedName>
</protein>
<keyword evidence="2" id="KW-0732">Signal</keyword>
<evidence type="ECO:0000256" key="1">
    <source>
        <dbReference type="ARBA" id="ARBA00004167"/>
    </source>
</evidence>
<dbReference type="Proteomes" id="UP000053144">
    <property type="component" value="Chromosome 7"/>
</dbReference>
<evidence type="ECO:0000259" key="3">
    <source>
        <dbReference type="Pfam" id="PF13947"/>
    </source>
</evidence>
<organism evidence="4 5">
    <name type="scientific">Phaseolus angularis</name>
    <name type="common">Azuki bean</name>
    <name type="synonym">Vigna angularis</name>
    <dbReference type="NCBI Taxonomy" id="3914"/>
    <lineage>
        <taxon>Eukaryota</taxon>
        <taxon>Viridiplantae</taxon>
        <taxon>Streptophyta</taxon>
        <taxon>Embryophyta</taxon>
        <taxon>Tracheophyta</taxon>
        <taxon>Spermatophyta</taxon>
        <taxon>Magnoliopsida</taxon>
        <taxon>eudicotyledons</taxon>
        <taxon>Gunneridae</taxon>
        <taxon>Pentapetalae</taxon>
        <taxon>rosids</taxon>
        <taxon>fabids</taxon>
        <taxon>Fabales</taxon>
        <taxon>Fabaceae</taxon>
        <taxon>Papilionoideae</taxon>
        <taxon>50 kb inversion clade</taxon>
        <taxon>NPAAA clade</taxon>
        <taxon>indigoferoid/millettioid clade</taxon>
        <taxon>Phaseoleae</taxon>
        <taxon>Vigna</taxon>
    </lineage>
</organism>
<name>A0A0L9V1H5_PHAAN</name>
<dbReference type="GO" id="GO:0030247">
    <property type="term" value="F:polysaccharide binding"/>
    <property type="evidence" value="ECO:0007669"/>
    <property type="project" value="InterPro"/>
</dbReference>
<dbReference type="InterPro" id="IPR025287">
    <property type="entry name" value="WAK_GUB"/>
</dbReference>
<feature type="domain" description="Wall-associated receptor kinase galacturonan-binding" evidence="3">
    <location>
        <begin position="5"/>
        <end position="68"/>
    </location>
</feature>
<dbReference type="AlphaFoldDB" id="A0A0L9V1H5"/>
<gene>
    <name evidence="4" type="ORF">LR48_Vigan07g242100</name>
</gene>
<dbReference type="PANTHER" id="PTHR33138:SF30">
    <property type="entry name" value="LEAF RUST 10 DISEASE-RESISTANCE LOCUS RECEPTOR-LIKE PROTEIN KINASE-LIKE 2.7"/>
    <property type="match status" value="1"/>
</dbReference>
<dbReference type="Pfam" id="PF13947">
    <property type="entry name" value="GUB_WAK_bind"/>
    <property type="match status" value="1"/>
</dbReference>
<evidence type="ECO:0000313" key="5">
    <source>
        <dbReference type="Proteomes" id="UP000053144"/>
    </source>
</evidence>
<accession>A0A0L9V1H5</accession>
<dbReference type="PANTHER" id="PTHR33138">
    <property type="entry name" value="OS01G0690200 PROTEIN"/>
    <property type="match status" value="1"/>
</dbReference>
<dbReference type="GO" id="GO:0016020">
    <property type="term" value="C:membrane"/>
    <property type="evidence" value="ECO:0007669"/>
    <property type="project" value="UniProtKB-SubCell"/>
</dbReference>
<sequence length="376" mass="42357">MHGGCLPSSCGNITNITYPFRFKGDQEKCGEESYELGCENNVTVLYLNSAQFHVQAINYNNYTVRVIDPALLLHNCSSLPLRSLSRSNFSNTYTYSTDPYQAGLDLYQNWESLSFEHIVFLNCNHSVRENGKYVESGECVKWDSKGYAYAVGGDLKAKDLEVGCFVKLVAPTSLRTLNNHSYAAMHRALAYGFEISWVKLACQKNHCRFGPCYFDSSSQKLQCSFGLRSSLEACPKTKVRVHERNLPHPLGLGLRSTLEACPKTKVRVHERNLSHPLGLGLRSSLEACPKIKVRVHERNLPHSLGLGLRSSLEACPKTKVRVHERNLPHLVEKMFPARSVAQSWPSSLYTESCHLHRRKNNTRILNGQKNVADNLV</sequence>
<dbReference type="EMBL" id="CM003377">
    <property type="protein sequence ID" value="KOM48717.1"/>
    <property type="molecule type" value="Genomic_DNA"/>
</dbReference>
<dbReference type="Gramene" id="KOM48717">
    <property type="protein sequence ID" value="KOM48717"/>
    <property type="gene ID" value="LR48_Vigan07g242100"/>
</dbReference>
<proteinExistence type="predicted"/>
<dbReference type="STRING" id="3914.A0A0L9V1H5"/>
<comment type="subcellular location">
    <subcellularLocation>
        <location evidence="1">Membrane</location>
        <topology evidence="1">Single-pass membrane protein</topology>
    </subcellularLocation>
</comment>